<name>A0A5E6MNM4_PSEFL</name>
<organism evidence="1">
    <name type="scientific">Pseudomonas fluorescens</name>
    <dbReference type="NCBI Taxonomy" id="294"/>
    <lineage>
        <taxon>Bacteria</taxon>
        <taxon>Pseudomonadati</taxon>
        <taxon>Pseudomonadota</taxon>
        <taxon>Gammaproteobacteria</taxon>
        <taxon>Pseudomonadales</taxon>
        <taxon>Pseudomonadaceae</taxon>
        <taxon>Pseudomonas</taxon>
    </lineage>
</organism>
<protein>
    <recommendedName>
        <fullName evidence="2">Lactate dehydrogenase</fullName>
    </recommendedName>
</protein>
<evidence type="ECO:0008006" key="2">
    <source>
        <dbReference type="Google" id="ProtNLM"/>
    </source>
</evidence>
<sequence>MEVLVRLDRVQIKTGTVMTTLLPIKSANTLIVRPAETSPVPHTQNTDVSVTRPSSVVSLGNGVADTLSDTYSRRGQLPGQETVRAWESDNQDALSKTLNANFNSLSTANRFSGLGAGLIAQFAKGGGVGLSQSVLYASADRAQNAGEIKLDQSLLHTKADNLVSLSIKTASGKTVTFSLSSQTDGLGVQATVDGGTLSDEELEAVGKLGSAFQSAVDGLTATPPKLDLSELTRFDSRLLASVDLNAKVKSPDGQDLSLAFHADSQSRTTRMSGPLGELNLAVDLKNTAILGDARQQAKALDSYLAQFDRAQERGSAKPELMAMFKDAFSAMNSNYPQGLSLPEALTRNPTDQGLLTGLADFKASIKQATESSNPMRPSEVDSFAYEVSQRTRVGGNSALDRSVSQDQQSSLTASFHKGLKGGKAPALDTRAESQNYLYVQVRDKASSSAHLSYKDGLLSNASVSQEASQETRAQKYVMGKLVDETFVPRQAAVKRDYLVLLEYAAKESKKSKDALEESTLKDALSNMHDAVILQEDPSKLVR</sequence>
<dbReference type="AlphaFoldDB" id="A0A5E6MNM4"/>
<proteinExistence type="predicted"/>
<evidence type="ECO:0000313" key="1">
    <source>
        <dbReference type="EMBL" id="VVM14264.1"/>
    </source>
</evidence>
<accession>A0A5E6MNM4</accession>
<dbReference type="EMBL" id="LR700643">
    <property type="protein sequence ID" value="VVM14264.1"/>
    <property type="molecule type" value="Genomic_DNA"/>
</dbReference>
<gene>
    <name evidence="1" type="ORF">PS683_02567</name>
</gene>
<reference evidence="1" key="1">
    <citation type="submission" date="2019-09" db="EMBL/GenBank/DDBJ databases">
        <authorList>
            <person name="Chandra G."/>
            <person name="Truman W A."/>
        </authorList>
    </citation>
    <scope>NUCLEOTIDE SEQUENCE</scope>
    <source>
        <strain evidence="1">PS683</strain>
    </source>
</reference>